<evidence type="ECO:0000313" key="2">
    <source>
        <dbReference type="EMBL" id="MCK7595322.1"/>
    </source>
</evidence>
<protein>
    <submittedName>
        <fullName evidence="2">NAD(P)H-binding protein</fullName>
    </submittedName>
</protein>
<dbReference type="InterPro" id="IPR016040">
    <property type="entry name" value="NAD(P)-bd_dom"/>
</dbReference>
<dbReference type="Pfam" id="PF13460">
    <property type="entry name" value="NAD_binding_10"/>
    <property type="match status" value="1"/>
</dbReference>
<feature type="domain" description="NAD(P)-binding" evidence="1">
    <location>
        <begin position="10"/>
        <end position="214"/>
    </location>
</feature>
<dbReference type="Gene3D" id="3.40.50.720">
    <property type="entry name" value="NAD(P)-binding Rossmann-like Domain"/>
    <property type="match status" value="1"/>
</dbReference>
<reference evidence="2" key="1">
    <citation type="submission" date="2022-04" db="EMBL/GenBank/DDBJ databases">
        <title>Lysobacter sp. CAU 1642 isolated from sea sand.</title>
        <authorList>
            <person name="Kim W."/>
        </authorList>
    </citation>
    <scope>NUCLEOTIDE SEQUENCE</scope>
    <source>
        <strain evidence="2">CAU 1642</strain>
    </source>
</reference>
<accession>A0ABT0GLT0</accession>
<comment type="caution">
    <text evidence="2">The sequence shown here is derived from an EMBL/GenBank/DDBJ whole genome shotgun (WGS) entry which is preliminary data.</text>
</comment>
<evidence type="ECO:0000313" key="3">
    <source>
        <dbReference type="Proteomes" id="UP001431449"/>
    </source>
</evidence>
<evidence type="ECO:0000259" key="1">
    <source>
        <dbReference type="Pfam" id="PF13460"/>
    </source>
</evidence>
<gene>
    <name evidence="2" type="ORF">M0G41_16810</name>
</gene>
<dbReference type="PANTHER" id="PTHR14097:SF7">
    <property type="entry name" value="OXIDOREDUCTASE HTATIP2"/>
    <property type="match status" value="1"/>
</dbReference>
<dbReference type="InterPro" id="IPR036291">
    <property type="entry name" value="NAD(P)-bd_dom_sf"/>
</dbReference>
<sequence>MPDVSAIILGASGSVGEALLEEAVRSARFSRIVVISRRATDIAKRSGTAVVERVVPDMWPEQLRAAVVEALEPFDHPVLGFSVLGIGAGTAALSIDEHRAVDVELNAAFAAGLKDSGKVRHLAFMSAIGADPEASTRGSGAAGMPRYARVKGESEQAVIHQGPEVVSIFRPSVIVGSRHTPKALAVSLSLLSPLLPMKLRPIAAADIARAMLAISVSAPGLGTVYTFAEMKAVLPRNGAG</sequence>
<dbReference type="PANTHER" id="PTHR14097">
    <property type="entry name" value="OXIDOREDUCTASE HTATIP2"/>
    <property type="match status" value="1"/>
</dbReference>
<dbReference type="RefSeq" id="WP_248211184.1">
    <property type="nucleotide sequence ID" value="NZ_JALNMH010000016.1"/>
</dbReference>
<dbReference type="SUPFAM" id="SSF51735">
    <property type="entry name" value="NAD(P)-binding Rossmann-fold domains"/>
    <property type="match status" value="1"/>
</dbReference>
<name>A0ABT0GLT0_9GAMM</name>
<organism evidence="2 3">
    <name type="scientific">Pseudomarimonas salicorniae</name>
    <dbReference type="NCBI Taxonomy" id="2933270"/>
    <lineage>
        <taxon>Bacteria</taxon>
        <taxon>Pseudomonadati</taxon>
        <taxon>Pseudomonadota</taxon>
        <taxon>Gammaproteobacteria</taxon>
        <taxon>Lysobacterales</taxon>
        <taxon>Lysobacteraceae</taxon>
        <taxon>Pseudomarimonas</taxon>
    </lineage>
</organism>
<dbReference type="EMBL" id="JALNMH010000016">
    <property type="protein sequence ID" value="MCK7595322.1"/>
    <property type="molecule type" value="Genomic_DNA"/>
</dbReference>
<dbReference type="Proteomes" id="UP001431449">
    <property type="component" value="Unassembled WGS sequence"/>
</dbReference>
<proteinExistence type="predicted"/>
<keyword evidence="3" id="KW-1185">Reference proteome</keyword>